<proteinExistence type="predicted"/>
<comment type="caution">
    <text evidence="1">The sequence shown here is derived from an EMBL/GenBank/DDBJ whole genome shotgun (WGS) entry which is preliminary data.</text>
</comment>
<dbReference type="OrthoDB" id="770764at2759"/>
<evidence type="ECO:0000313" key="2">
    <source>
        <dbReference type="Proteomes" id="UP000594638"/>
    </source>
</evidence>
<accession>A0A8S0UPI1</accession>
<name>A0A8S0UPI1_OLEEU</name>
<protein>
    <submittedName>
        <fullName evidence="1">Pectinesterase inhibitor-like</fullName>
    </submittedName>
</protein>
<reference evidence="1 2" key="1">
    <citation type="submission" date="2019-12" db="EMBL/GenBank/DDBJ databases">
        <authorList>
            <person name="Alioto T."/>
            <person name="Alioto T."/>
            <person name="Gomez Garrido J."/>
        </authorList>
    </citation>
    <scope>NUCLEOTIDE SEQUENCE [LARGE SCALE GENOMIC DNA]</scope>
</reference>
<dbReference type="Proteomes" id="UP000594638">
    <property type="component" value="Unassembled WGS sequence"/>
</dbReference>
<organism evidence="1 2">
    <name type="scientific">Olea europaea subsp. europaea</name>
    <dbReference type="NCBI Taxonomy" id="158383"/>
    <lineage>
        <taxon>Eukaryota</taxon>
        <taxon>Viridiplantae</taxon>
        <taxon>Streptophyta</taxon>
        <taxon>Embryophyta</taxon>
        <taxon>Tracheophyta</taxon>
        <taxon>Spermatophyta</taxon>
        <taxon>Magnoliopsida</taxon>
        <taxon>eudicotyledons</taxon>
        <taxon>Gunneridae</taxon>
        <taxon>Pentapetalae</taxon>
        <taxon>asterids</taxon>
        <taxon>lamiids</taxon>
        <taxon>Lamiales</taxon>
        <taxon>Oleaceae</taxon>
        <taxon>Oleeae</taxon>
        <taxon>Olea</taxon>
    </lineage>
</organism>
<dbReference type="Gene3D" id="1.20.140.40">
    <property type="entry name" value="Invertase/pectin methylesterase inhibitor family protein"/>
    <property type="match status" value="1"/>
</dbReference>
<keyword evidence="2" id="KW-1185">Reference proteome</keyword>
<gene>
    <name evidence="1" type="ORF">OLEA9_A109561</name>
</gene>
<dbReference type="InterPro" id="IPR035513">
    <property type="entry name" value="Invertase/methylesterase_inhib"/>
</dbReference>
<dbReference type="EMBL" id="CACTIH010009040">
    <property type="protein sequence ID" value="CAA3020534.1"/>
    <property type="molecule type" value="Genomic_DNA"/>
</dbReference>
<dbReference type="AlphaFoldDB" id="A0A8S0UPI1"/>
<sequence>MINGVTNWHDAINATLSVANELQSKSGFIAASIANLPPSTKETCKESFQTTTDMLQEGLGHLATGDNGSLHTKLSVALDDECANELSNLGDASPISNIVEDLHKSVHLLGNNDTK</sequence>
<dbReference type="SUPFAM" id="SSF101148">
    <property type="entry name" value="Plant invertase/pectin methylesterase inhibitor"/>
    <property type="match status" value="1"/>
</dbReference>
<dbReference type="Gramene" id="OE9A109561T1">
    <property type="protein sequence ID" value="OE9A109561C1"/>
    <property type="gene ID" value="OE9A109561"/>
</dbReference>
<evidence type="ECO:0000313" key="1">
    <source>
        <dbReference type="EMBL" id="CAA3020534.1"/>
    </source>
</evidence>